<name>A0ACB9ZZW1_CATRO</name>
<dbReference type="EMBL" id="CM044707">
    <property type="protein sequence ID" value="KAI5653722.1"/>
    <property type="molecule type" value="Genomic_DNA"/>
</dbReference>
<evidence type="ECO:0000313" key="2">
    <source>
        <dbReference type="Proteomes" id="UP001060085"/>
    </source>
</evidence>
<comment type="caution">
    <text evidence="1">The sequence shown here is derived from an EMBL/GenBank/DDBJ whole genome shotgun (WGS) entry which is preliminary data.</text>
</comment>
<organism evidence="1 2">
    <name type="scientific">Catharanthus roseus</name>
    <name type="common">Madagascar periwinkle</name>
    <name type="synonym">Vinca rosea</name>
    <dbReference type="NCBI Taxonomy" id="4058"/>
    <lineage>
        <taxon>Eukaryota</taxon>
        <taxon>Viridiplantae</taxon>
        <taxon>Streptophyta</taxon>
        <taxon>Embryophyta</taxon>
        <taxon>Tracheophyta</taxon>
        <taxon>Spermatophyta</taxon>
        <taxon>Magnoliopsida</taxon>
        <taxon>eudicotyledons</taxon>
        <taxon>Gunneridae</taxon>
        <taxon>Pentapetalae</taxon>
        <taxon>asterids</taxon>
        <taxon>lamiids</taxon>
        <taxon>Gentianales</taxon>
        <taxon>Apocynaceae</taxon>
        <taxon>Rauvolfioideae</taxon>
        <taxon>Vinceae</taxon>
        <taxon>Catharanthinae</taxon>
        <taxon>Catharanthus</taxon>
    </lineage>
</organism>
<evidence type="ECO:0000313" key="1">
    <source>
        <dbReference type="EMBL" id="KAI5653722.1"/>
    </source>
</evidence>
<dbReference type="Proteomes" id="UP001060085">
    <property type="component" value="Linkage Group LG07"/>
</dbReference>
<sequence>MPMPEELTAAATASCPNFRVSEARTGQLLGLKDVPAVTYPLGSTSAIGECWRYAVGKHNLYVGKFWKFYFNLSVKVDQSSLPHFGKNYFLCEDFDSIFFTIHMVEGENWQSVERIHPTTDGRVAPTIVGRFLDRGIVEDCNYHWQ</sequence>
<gene>
    <name evidence="1" type="ORF">M9H77_30909</name>
</gene>
<accession>A0ACB9ZZW1</accession>
<reference evidence="2" key="1">
    <citation type="journal article" date="2023" name="Nat. Plants">
        <title>Single-cell RNA sequencing provides a high-resolution roadmap for understanding the multicellular compartmentation of specialized metabolism.</title>
        <authorList>
            <person name="Sun S."/>
            <person name="Shen X."/>
            <person name="Li Y."/>
            <person name="Li Y."/>
            <person name="Wang S."/>
            <person name="Li R."/>
            <person name="Zhang H."/>
            <person name="Shen G."/>
            <person name="Guo B."/>
            <person name="Wei J."/>
            <person name="Xu J."/>
            <person name="St-Pierre B."/>
            <person name="Chen S."/>
            <person name="Sun C."/>
        </authorList>
    </citation>
    <scope>NUCLEOTIDE SEQUENCE [LARGE SCALE GENOMIC DNA]</scope>
</reference>
<keyword evidence="2" id="KW-1185">Reference proteome</keyword>
<proteinExistence type="predicted"/>
<protein>
    <submittedName>
        <fullName evidence="1">Uncharacterized protein</fullName>
    </submittedName>
</protein>